<dbReference type="GO" id="GO:0000155">
    <property type="term" value="F:phosphorelay sensor kinase activity"/>
    <property type="evidence" value="ECO:0007669"/>
    <property type="project" value="InterPro"/>
</dbReference>
<dbReference type="AlphaFoldDB" id="A0A7W9FNS3"/>
<dbReference type="EC" id="2.7.13.3" evidence="3"/>
<evidence type="ECO:0000313" key="13">
    <source>
        <dbReference type="EMBL" id="MBB5754052.1"/>
    </source>
</evidence>
<dbReference type="InterPro" id="IPR050428">
    <property type="entry name" value="TCS_sensor_his_kinase"/>
</dbReference>
<dbReference type="Gene3D" id="3.30.565.10">
    <property type="entry name" value="Histidine kinase-like ATPase, C-terminal domain"/>
    <property type="match status" value="1"/>
</dbReference>
<dbReference type="GO" id="GO:0016020">
    <property type="term" value="C:membrane"/>
    <property type="evidence" value="ECO:0007669"/>
    <property type="project" value="UniProtKB-SubCell"/>
</dbReference>
<evidence type="ECO:0000256" key="5">
    <source>
        <dbReference type="ARBA" id="ARBA00022679"/>
    </source>
</evidence>
<evidence type="ECO:0000256" key="10">
    <source>
        <dbReference type="SAM" id="Phobius"/>
    </source>
</evidence>
<dbReference type="RefSeq" id="WP_183857402.1">
    <property type="nucleotide sequence ID" value="NZ_JACHOO010000006.1"/>
</dbReference>
<dbReference type="SUPFAM" id="SSF55874">
    <property type="entry name" value="ATPase domain of HSP90 chaperone/DNA topoisomerase II/histidine kinase"/>
    <property type="match status" value="1"/>
</dbReference>
<dbReference type="PANTHER" id="PTHR45436:SF5">
    <property type="entry name" value="SENSOR HISTIDINE KINASE TRCS"/>
    <property type="match status" value="1"/>
</dbReference>
<dbReference type="PROSITE" id="PS50885">
    <property type="entry name" value="HAMP"/>
    <property type="match status" value="1"/>
</dbReference>
<evidence type="ECO:0000256" key="4">
    <source>
        <dbReference type="ARBA" id="ARBA00022553"/>
    </source>
</evidence>
<accession>A0A7W9FNS3</accession>
<keyword evidence="14" id="KW-1185">Reference proteome</keyword>
<dbReference type="SMART" id="SM00387">
    <property type="entry name" value="HATPase_c"/>
    <property type="match status" value="1"/>
</dbReference>
<feature type="transmembrane region" description="Helical" evidence="10">
    <location>
        <begin position="169"/>
        <end position="188"/>
    </location>
</feature>
<organism evidence="13 14">
    <name type="scientific">Prosthecomicrobium pneumaticum</name>
    <dbReference type="NCBI Taxonomy" id="81895"/>
    <lineage>
        <taxon>Bacteria</taxon>
        <taxon>Pseudomonadati</taxon>
        <taxon>Pseudomonadota</taxon>
        <taxon>Alphaproteobacteria</taxon>
        <taxon>Hyphomicrobiales</taxon>
        <taxon>Kaistiaceae</taxon>
        <taxon>Prosthecomicrobium</taxon>
    </lineage>
</organism>
<evidence type="ECO:0000256" key="8">
    <source>
        <dbReference type="ARBA" id="ARBA00022989"/>
    </source>
</evidence>
<gene>
    <name evidence="13" type="ORF">GGQ63_003127</name>
</gene>
<evidence type="ECO:0000256" key="3">
    <source>
        <dbReference type="ARBA" id="ARBA00012438"/>
    </source>
</evidence>
<feature type="domain" description="Histidine kinase" evidence="11">
    <location>
        <begin position="251"/>
        <end position="446"/>
    </location>
</feature>
<dbReference type="InterPro" id="IPR003661">
    <property type="entry name" value="HisK_dim/P_dom"/>
</dbReference>
<dbReference type="SUPFAM" id="SSF47384">
    <property type="entry name" value="Homodimeric domain of signal transducing histidine kinase"/>
    <property type="match status" value="1"/>
</dbReference>
<dbReference type="PANTHER" id="PTHR45436">
    <property type="entry name" value="SENSOR HISTIDINE KINASE YKOH"/>
    <property type="match status" value="1"/>
</dbReference>
<evidence type="ECO:0000256" key="1">
    <source>
        <dbReference type="ARBA" id="ARBA00000085"/>
    </source>
</evidence>
<dbReference type="InterPro" id="IPR036097">
    <property type="entry name" value="HisK_dim/P_sf"/>
</dbReference>
<keyword evidence="5" id="KW-0808">Transferase</keyword>
<dbReference type="SMART" id="SM00388">
    <property type="entry name" value="HisKA"/>
    <property type="match status" value="1"/>
</dbReference>
<dbReference type="InterPro" id="IPR005467">
    <property type="entry name" value="His_kinase_dom"/>
</dbReference>
<feature type="domain" description="HAMP" evidence="12">
    <location>
        <begin position="189"/>
        <end position="243"/>
    </location>
</feature>
<dbReference type="InterPro" id="IPR003660">
    <property type="entry name" value="HAMP_dom"/>
</dbReference>
<evidence type="ECO:0000259" key="12">
    <source>
        <dbReference type="PROSITE" id="PS50885"/>
    </source>
</evidence>
<comment type="caution">
    <text evidence="13">The sequence shown here is derived from an EMBL/GenBank/DDBJ whole genome shotgun (WGS) entry which is preliminary data.</text>
</comment>
<dbReference type="EMBL" id="JACHOO010000006">
    <property type="protein sequence ID" value="MBB5754052.1"/>
    <property type="molecule type" value="Genomic_DNA"/>
</dbReference>
<proteinExistence type="predicted"/>
<dbReference type="InterPro" id="IPR036890">
    <property type="entry name" value="HATPase_C_sf"/>
</dbReference>
<reference evidence="13 14" key="1">
    <citation type="submission" date="2020-08" db="EMBL/GenBank/DDBJ databases">
        <title>Genomic Encyclopedia of Type Strains, Phase IV (KMG-IV): sequencing the most valuable type-strain genomes for metagenomic binning, comparative biology and taxonomic classification.</title>
        <authorList>
            <person name="Goeker M."/>
        </authorList>
    </citation>
    <scope>NUCLEOTIDE SEQUENCE [LARGE SCALE GENOMIC DNA]</scope>
    <source>
        <strain evidence="13 14">DSM 16268</strain>
    </source>
</reference>
<dbReference type="PROSITE" id="PS50109">
    <property type="entry name" value="HIS_KIN"/>
    <property type="match status" value="1"/>
</dbReference>
<protein>
    <recommendedName>
        <fullName evidence="3">histidine kinase</fullName>
        <ecNumber evidence="3">2.7.13.3</ecNumber>
    </recommendedName>
</protein>
<keyword evidence="8 10" id="KW-1133">Transmembrane helix</keyword>
<evidence type="ECO:0000256" key="6">
    <source>
        <dbReference type="ARBA" id="ARBA00022692"/>
    </source>
</evidence>
<dbReference type="Pfam" id="PF02518">
    <property type="entry name" value="HATPase_c"/>
    <property type="match status" value="1"/>
</dbReference>
<comment type="subcellular location">
    <subcellularLocation>
        <location evidence="2">Membrane</location>
    </subcellularLocation>
</comment>
<keyword evidence="10" id="KW-0472">Membrane</keyword>
<feature type="transmembrane region" description="Helical" evidence="10">
    <location>
        <begin position="16"/>
        <end position="36"/>
    </location>
</feature>
<dbReference type="Proteomes" id="UP000523821">
    <property type="component" value="Unassembled WGS sequence"/>
</dbReference>
<evidence type="ECO:0000256" key="7">
    <source>
        <dbReference type="ARBA" id="ARBA00022777"/>
    </source>
</evidence>
<evidence type="ECO:0000259" key="11">
    <source>
        <dbReference type="PROSITE" id="PS50109"/>
    </source>
</evidence>
<keyword evidence="9" id="KW-0902">Two-component regulatory system</keyword>
<dbReference type="InterPro" id="IPR003594">
    <property type="entry name" value="HATPase_dom"/>
</dbReference>
<keyword evidence="4" id="KW-0597">Phosphoprotein</keyword>
<keyword evidence="6 10" id="KW-0812">Transmembrane</keyword>
<evidence type="ECO:0000256" key="9">
    <source>
        <dbReference type="ARBA" id="ARBA00023012"/>
    </source>
</evidence>
<sequence length="452" mass="47981">MRSLGPPLGVIVTRRIVLFAVLAMIAQLGIVFADYYRDDGGLGRLLIERETEAIAAGFGEGRRLAFSLPKALEARYAVSGDGYFARVRTASGTVLFSDCGDACADHLLPLAVDPPTFWMRRIAPGKPLSVAGGRTFRIAGTDVLVEIAVVRDQDGLMWGVLGHEVVDHMIVPMGLILVFVLGATLFSIRRALQPVHRAAAAADALEPERPGARPLDIAGMPREIGQLVAAVNRAFARVAELVRAQKVFTSAVAHEIRTPLAVIKLELERIEDPRARKAEADLDQLAAFVEQLTALARLEAIDHDAFVPVDLGRLTEETVGALAPFVYARRHRIAVAIEGTPLMLGMPGLIGDALRNLIENAVRHTPEGTAIRVGCGPAAVLCVIDDGPGGALPQNEAMPGTSKRAGGLGIGLEIVRRIAAIHGGRLDIGEAVPHGTAAVLHFPPLAGTVVET</sequence>
<dbReference type="Gene3D" id="1.10.287.130">
    <property type="match status" value="1"/>
</dbReference>
<evidence type="ECO:0000256" key="2">
    <source>
        <dbReference type="ARBA" id="ARBA00004370"/>
    </source>
</evidence>
<keyword evidence="7 13" id="KW-0418">Kinase</keyword>
<name>A0A7W9FNS3_9HYPH</name>
<comment type="catalytic activity">
    <reaction evidence="1">
        <text>ATP + protein L-histidine = ADP + protein N-phospho-L-histidine.</text>
        <dbReference type="EC" id="2.7.13.3"/>
    </reaction>
</comment>
<evidence type="ECO:0000313" key="14">
    <source>
        <dbReference type="Proteomes" id="UP000523821"/>
    </source>
</evidence>
<dbReference type="CDD" id="cd00082">
    <property type="entry name" value="HisKA"/>
    <property type="match status" value="1"/>
</dbReference>
<dbReference type="Pfam" id="PF00512">
    <property type="entry name" value="HisKA"/>
    <property type="match status" value="1"/>
</dbReference>